<dbReference type="HOGENOM" id="CLU_2874065_0_0_1"/>
<dbReference type="Proteomes" id="UP000008064">
    <property type="component" value="Unassembled WGS sequence"/>
</dbReference>
<dbReference type="AlphaFoldDB" id="F8NGF6"/>
<reference evidence="2" key="1">
    <citation type="journal article" date="2011" name="Science">
        <title>The plant cell wall-decomposing machinery underlies the functional diversity of forest fungi.</title>
        <authorList>
            <person name="Eastwood D.C."/>
            <person name="Floudas D."/>
            <person name="Binder M."/>
            <person name="Majcherczyk A."/>
            <person name="Schneider P."/>
            <person name="Aerts A."/>
            <person name="Asiegbu F.O."/>
            <person name="Baker S.E."/>
            <person name="Barry K."/>
            <person name="Bendiksby M."/>
            <person name="Blumentritt M."/>
            <person name="Coutinho P.M."/>
            <person name="Cullen D."/>
            <person name="de Vries R.P."/>
            <person name="Gathman A."/>
            <person name="Goodell B."/>
            <person name="Henrissat B."/>
            <person name="Ihrmark K."/>
            <person name="Kauserud H."/>
            <person name="Kohler A."/>
            <person name="LaButti K."/>
            <person name="Lapidus A."/>
            <person name="Lavin J.L."/>
            <person name="Lee Y.-H."/>
            <person name="Lindquist E."/>
            <person name="Lilly W."/>
            <person name="Lucas S."/>
            <person name="Morin E."/>
            <person name="Murat C."/>
            <person name="Oguiza J.A."/>
            <person name="Park J."/>
            <person name="Pisabarro A.G."/>
            <person name="Riley R."/>
            <person name="Rosling A."/>
            <person name="Salamov A."/>
            <person name="Schmidt O."/>
            <person name="Schmutz J."/>
            <person name="Skrede I."/>
            <person name="Stenlid J."/>
            <person name="Wiebenga A."/>
            <person name="Xie X."/>
            <person name="Kuees U."/>
            <person name="Hibbett D.S."/>
            <person name="Hoffmeister D."/>
            <person name="Hoegberg N."/>
            <person name="Martin F."/>
            <person name="Grigoriev I.V."/>
            <person name="Watkinson S.C."/>
        </authorList>
    </citation>
    <scope>NUCLEOTIDE SEQUENCE [LARGE SCALE GENOMIC DNA]</scope>
    <source>
        <strain evidence="2">S7.9</strain>
    </source>
</reference>
<name>F8NGF6_SERL9</name>
<organism evidence="2">
    <name type="scientific">Serpula lacrymans var. lacrymans (strain S7.9)</name>
    <name type="common">Dry rot fungus</name>
    <dbReference type="NCBI Taxonomy" id="578457"/>
    <lineage>
        <taxon>Eukaryota</taxon>
        <taxon>Fungi</taxon>
        <taxon>Dikarya</taxon>
        <taxon>Basidiomycota</taxon>
        <taxon>Agaricomycotina</taxon>
        <taxon>Agaricomycetes</taxon>
        <taxon>Agaricomycetidae</taxon>
        <taxon>Boletales</taxon>
        <taxon>Coniophorineae</taxon>
        <taxon>Serpulaceae</taxon>
        <taxon>Serpula</taxon>
    </lineage>
</organism>
<dbReference type="EMBL" id="GL945429">
    <property type="protein sequence ID" value="EGO29343.1"/>
    <property type="molecule type" value="Genomic_DNA"/>
</dbReference>
<dbReference type="GeneID" id="18810744"/>
<evidence type="ECO:0000313" key="1">
    <source>
        <dbReference type="EMBL" id="EGO29343.1"/>
    </source>
</evidence>
<accession>F8NGF6</accession>
<evidence type="ECO:0000313" key="2">
    <source>
        <dbReference type="Proteomes" id="UP000008064"/>
    </source>
</evidence>
<dbReference type="KEGG" id="sla:SERLADRAFT_378064"/>
<feature type="non-terminal residue" evidence="1">
    <location>
        <position position="64"/>
    </location>
</feature>
<proteinExistence type="predicted"/>
<sequence>MPVGAACNSNVVTTSLRRVFPETCYQLCQQFDVLSGKRTMQILHLYAKNLPKNTSWISYLFIQS</sequence>
<gene>
    <name evidence="1" type="ORF">SERLADRAFT_378064</name>
</gene>
<dbReference type="RefSeq" id="XP_007313585.1">
    <property type="nucleotide sequence ID" value="XM_007313523.1"/>
</dbReference>
<protein>
    <submittedName>
        <fullName evidence="1">Uncharacterized protein</fullName>
    </submittedName>
</protein>